<protein>
    <recommendedName>
        <fullName evidence="4">Secreted protein</fullName>
    </recommendedName>
</protein>
<dbReference type="AlphaFoldDB" id="A0A7W9BNF6"/>
<dbReference type="EMBL" id="JACIJM010000013">
    <property type="protein sequence ID" value="MBB5723739.1"/>
    <property type="molecule type" value="Genomic_DNA"/>
</dbReference>
<gene>
    <name evidence="2" type="ORF">FHS72_003384</name>
</gene>
<accession>A0A7W9BNF6</accession>
<keyword evidence="1" id="KW-0732">Signal</keyword>
<proteinExistence type="predicted"/>
<reference evidence="2 3" key="1">
    <citation type="submission" date="2020-08" db="EMBL/GenBank/DDBJ databases">
        <title>Genomic Encyclopedia of Type Strains, Phase IV (KMG-IV): sequencing the most valuable type-strain genomes for metagenomic binning, comparative biology and taxonomic classification.</title>
        <authorList>
            <person name="Goeker M."/>
        </authorList>
    </citation>
    <scope>NUCLEOTIDE SEQUENCE [LARGE SCALE GENOMIC DNA]</scope>
    <source>
        <strain evidence="2 3">DSM 101064</strain>
    </source>
</reference>
<dbReference type="Proteomes" id="UP000535415">
    <property type="component" value="Unassembled WGS sequence"/>
</dbReference>
<keyword evidence="3" id="KW-1185">Reference proteome</keyword>
<evidence type="ECO:0008006" key="4">
    <source>
        <dbReference type="Google" id="ProtNLM"/>
    </source>
</evidence>
<organism evidence="2 3">
    <name type="scientific">Yoonia ponticola</name>
    <dbReference type="NCBI Taxonomy" id="1524255"/>
    <lineage>
        <taxon>Bacteria</taxon>
        <taxon>Pseudomonadati</taxon>
        <taxon>Pseudomonadota</taxon>
        <taxon>Alphaproteobacteria</taxon>
        <taxon>Rhodobacterales</taxon>
        <taxon>Paracoccaceae</taxon>
        <taxon>Yoonia</taxon>
    </lineage>
</organism>
<comment type="caution">
    <text evidence="2">The sequence shown here is derived from an EMBL/GenBank/DDBJ whole genome shotgun (WGS) entry which is preliminary data.</text>
</comment>
<dbReference type="RefSeq" id="WP_183530877.1">
    <property type="nucleotide sequence ID" value="NZ_JACIJM010000013.1"/>
</dbReference>
<evidence type="ECO:0000313" key="3">
    <source>
        <dbReference type="Proteomes" id="UP000535415"/>
    </source>
</evidence>
<evidence type="ECO:0000256" key="1">
    <source>
        <dbReference type="SAM" id="SignalP"/>
    </source>
</evidence>
<feature type="signal peptide" evidence="1">
    <location>
        <begin position="1"/>
        <end position="28"/>
    </location>
</feature>
<sequence>MVYLNFGGFVMKCAAFMSVIFVAGCLGASDGGVPDDVKPFVIENEEKIRDLIDEELDDDLAEEANEIVDLIVAVATTTVTAANITTASATD</sequence>
<evidence type="ECO:0000313" key="2">
    <source>
        <dbReference type="EMBL" id="MBB5723739.1"/>
    </source>
</evidence>
<feature type="chain" id="PRO_5031382625" description="Secreted protein" evidence="1">
    <location>
        <begin position="29"/>
        <end position="91"/>
    </location>
</feature>
<name>A0A7W9BNF6_9RHOB</name>